<sequence length="73" mass="8611">MRQVVLNIPDNKYLAFIKHIKSKFTDIQIKEKKSKVIEDKIADDGDYETMHLSEISLAEDWLSDEDSRWDNVL</sequence>
<dbReference type="Proteomes" id="UP000886047">
    <property type="component" value="Unassembled WGS sequence"/>
</dbReference>
<name>A0A831LIH6_9BACT</name>
<reference evidence="1" key="1">
    <citation type="journal article" date="2020" name="mSystems">
        <title>Genome- and Community-Level Interaction Insights into Carbon Utilization and Element Cycling Functions of Hydrothermarchaeota in Hydrothermal Sediment.</title>
        <authorList>
            <person name="Zhou Z."/>
            <person name="Liu Y."/>
            <person name="Xu W."/>
            <person name="Pan J."/>
            <person name="Luo Z.H."/>
            <person name="Li M."/>
        </authorList>
    </citation>
    <scope>NUCLEOTIDE SEQUENCE [LARGE SCALE GENOMIC DNA]</scope>
    <source>
        <strain evidence="1">SpSt-1217</strain>
    </source>
</reference>
<dbReference type="AlphaFoldDB" id="A0A831LIH6"/>
<organism evidence="1">
    <name type="scientific">Mariniphaga anaerophila</name>
    <dbReference type="NCBI Taxonomy" id="1484053"/>
    <lineage>
        <taxon>Bacteria</taxon>
        <taxon>Pseudomonadati</taxon>
        <taxon>Bacteroidota</taxon>
        <taxon>Bacteroidia</taxon>
        <taxon>Marinilabiliales</taxon>
        <taxon>Prolixibacteraceae</taxon>
        <taxon>Mariniphaga</taxon>
    </lineage>
</organism>
<accession>A0A831LIH6</accession>
<proteinExistence type="predicted"/>
<comment type="caution">
    <text evidence="1">The sequence shown here is derived from an EMBL/GenBank/DDBJ whole genome shotgun (WGS) entry which is preliminary data.</text>
</comment>
<evidence type="ECO:0000313" key="1">
    <source>
        <dbReference type="EMBL" id="HDR50130.1"/>
    </source>
</evidence>
<dbReference type="EMBL" id="DSDK01000040">
    <property type="protein sequence ID" value="HDR50130.1"/>
    <property type="molecule type" value="Genomic_DNA"/>
</dbReference>
<gene>
    <name evidence="1" type="ORF">ENN90_00715</name>
</gene>
<evidence type="ECO:0008006" key="2">
    <source>
        <dbReference type="Google" id="ProtNLM"/>
    </source>
</evidence>
<protein>
    <recommendedName>
        <fullName evidence="2">DUF2281 domain-containing protein</fullName>
    </recommendedName>
</protein>